<dbReference type="RefSeq" id="WP_326757468.1">
    <property type="nucleotide sequence ID" value="NZ_CP109135.1"/>
</dbReference>
<evidence type="ECO:0000313" key="2">
    <source>
        <dbReference type="Proteomes" id="UP001340816"/>
    </source>
</evidence>
<organism evidence="1 2">
    <name type="scientific">Streptomyces phaeochromogenes</name>
    <dbReference type="NCBI Taxonomy" id="1923"/>
    <lineage>
        <taxon>Bacteria</taxon>
        <taxon>Bacillati</taxon>
        <taxon>Actinomycetota</taxon>
        <taxon>Actinomycetes</taxon>
        <taxon>Kitasatosporales</taxon>
        <taxon>Streptomycetaceae</taxon>
        <taxon>Streptomyces</taxon>
        <taxon>Streptomyces phaeochromogenes group</taxon>
    </lineage>
</organism>
<sequence>MSPRTGGTGSTVHSPDTLADYEVQQLKAVPDACPELEQAHELVRAFAQILAHRTGPDLPDWISTTRDA</sequence>
<proteinExistence type="predicted"/>
<protein>
    <submittedName>
        <fullName evidence="1">Uncharacterized protein</fullName>
    </submittedName>
</protein>
<evidence type="ECO:0000313" key="1">
    <source>
        <dbReference type="EMBL" id="WSD11908.1"/>
    </source>
</evidence>
<dbReference type="Proteomes" id="UP001340816">
    <property type="component" value="Chromosome"/>
</dbReference>
<keyword evidence="2" id="KW-1185">Reference proteome</keyword>
<accession>A0ABZ1H075</accession>
<gene>
    <name evidence="1" type="ORF">OHB35_01050</name>
</gene>
<reference evidence="1 2" key="1">
    <citation type="submission" date="2022-10" db="EMBL/GenBank/DDBJ databases">
        <title>The complete genomes of actinobacterial strains from the NBC collection.</title>
        <authorList>
            <person name="Joergensen T.S."/>
            <person name="Alvarez Arevalo M."/>
            <person name="Sterndorff E.B."/>
            <person name="Faurdal D."/>
            <person name="Vuksanovic O."/>
            <person name="Mourched A.-S."/>
            <person name="Charusanti P."/>
            <person name="Shaw S."/>
            <person name="Blin K."/>
            <person name="Weber T."/>
        </authorList>
    </citation>
    <scope>NUCLEOTIDE SEQUENCE [LARGE SCALE GENOMIC DNA]</scope>
    <source>
        <strain evidence="1 2">NBC 01752</strain>
    </source>
</reference>
<name>A0ABZ1H075_STRPH</name>
<dbReference type="EMBL" id="CP109135">
    <property type="protein sequence ID" value="WSD11908.1"/>
    <property type="molecule type" value="Genomic_DNA"/>
</dbReference>